<dbReference type="EMBL" id="MKQH01000014">
    <property type="protein sequence ID" value="OJI10984.1"/>
    <property type="molecule type" value="Genomic_DNA"/>
</dbReference>
<sequence>MIVWTIQPYKVYQKIMDEGIFFCNPELSINLKDDHDFSRAYHWMIQQMIKQIGPSNKKDTYPIWAWYRSRDYQHRRPDFRWVKDYPDEVCIELEIPEKKVLLSDFQGWHFVLNDWYYSDAKSDEEWDCKEKWFDNLTVNQQQRVKEESWQRIFDITPRHGEWEVNGDVVQACFWAIKKDQIRKVWRLQKGKKVQLIKNSTQPK</sequence>
<gene>
    <name evidence="2" type="ORF">B5D07_10355</name>
    <name evidence="1" type="ORF">BJI45_10525</name>
</gene>
<evidence type="ECO:0000313" key="2">
    <source>
        <dbReference type="EMBL" id="OPG87310.1"/>
    </source>
</evidence>
<proteinExistence type="predicted"/>
<dbReference type="InterPro" id="IPR024211">
    <property type="entry name" value="DUF3841"/>
</dbReference>
<organism evidence="2 4">
    <name type="scientific">Limosilactobacillus reuteri</name>
    <name type="common">Lactobacillus reuteri</name>
    <dbReference type="NCBI Taxonomy" id="1598"/>
    <lineage>
        <taxon>Bacteria</taxon>
        <taxon>Bacillati</taxon>
        <taxon>Bacillota</taxon>
        <taxon>Bacilli</taxon>
        <taxon>Lactobacillales</taxon>
        <taxon>Lactobacillaceae</taxon>
        <taxon>Limosilactobacillus</taxon>
    </lineage>
</organism>
<dbReference type="AlphaFoldDB" id="A0A1V4FJ41"/>
<evidence type="ECO:0000313" key="3">
    <source>
        <dbReference type="Proteomes" id="UP000184174"/>
    </source>
</evidence>
<evidence type="ECO:0000313" key="4">
    <source>
        <dbReference type="Proteomes" id="UP000189795"/>
    </source>
</evidence>
<dbReference type="RefSeq" id="WP_072575334.1">
    <property type="nucleotide sequence ID" value="NZ_JBNPKT010000042.1"/>
</dbReference>
<evidence type="ECO:0000313" key="1">
    <source>
        <dbReference type="EMBL" id="OJI10984.1"/>
    </source>
</evidence>
<evidence type="ECO:0008006" key="5">
    <source>
        <dbReference type="Google" id="ProtNLM"/>
    </source>
</evidence>
<dbReference type="Proteomes" id="UP000189795">
    <property type="component" value="Unassembled WGS sequence"/>
</dbReference>
<dbReference type="Pfam" id="PF12952">
    <property type="entry name" value="DUF3841"/>
    <property type="match status" value="1"/>
</dbReference>
<protein>
    <recommendedName>
        <fullName evidence="5">DUF3841 domain-containing protein</fullName>
    </recommendedName>
</protein>
<reference evidence="2 4" key="2">
    <citation type="submission" date="2017-03" db="EMBL/GenBank/DDBJ databases">
        <title>Antibiotic resistance of probiotic microorganisms.</title>
        <authorList>
            <person name="Sanudo A.I."/>
            <person name="Olivares M."/>
            <person name="Banuelos O."/>
        </authorList>
    </citation>
    <scope>NUCLEOTIDE SEQUENCE [LARGE SCALE GENOMIC DNA]</scope>
    <source>
        <strain evidence="2 4">CECT8605</strain>
    </source>
</reference>
<dbReference type="EMBL" id="MWVS01000123">
    <property type="protein sequence ID" value="OPG87310.1"/>
    <property type="molecule type" value="Genomic_DNA"/>
</dbReference>
<name>A0A1V4FJ41_LIMRT</name>
<accession>A0A1V4FJ41</accession>
<comment type="caution">
    <text evidence="2">The sequence shown here is derived from an EMBL/GenBank/DDBJ whole genome shotgun (WGS) entry which is preliminary data.</text>
</comment>
<reference evidence="1 3" key="1">
    <citation type="submission" date="2016-10" db="EMBL/GenBank/DDBJ databases">
        <title>Genome sequence of Lactobacillus reuteri 121, a source of glucan and fructan exopolysaccharides.</title>
        <authorList>
            <person name="Gangoiti J."/>
            <person name="Lammerts Van Bueren A."/>
            <person name="Dijkhuizen L."/>
        </authorList>
    </citation>
    <scope>NUCLEOTIDE SEQUENCE [LARGE SCALE GENOMIC DNA]</scope>
    <source>
        <strain evidence="1 3">121</strain>
    </source>
</reference>
<dbReference type="Proteomes" id="UP000184174">
    <property type="component" value="Unassembled WGS sequence"/>
</dbReference>